<organism evidence="3 4">
    <name type="scientific">Ohtaekwangia koreensis</name>
    <dbReference type="NCBI Taxonomy" id="688867"/>
    <lineage>
        <taxon>Bacteria</taxon>
        <taxon>Pseudomonadati</taxon>
        <taxon>Bacteroidota</taxon>
        <taxon>Cytophagia</taxon>
        <taxon>Cytophagales</taxon>
        <taxon>Fulvivirgaceae</taxon>
        <taxon>Ohtaekwangia</taxon>
    </lineage>
</organism>
<keyword evidence="1" id="KW-0732">Signal</keyword>
<accession>A0A1T5JSX6</accession>
<protein>
    <submittedName>
        <fullName evidence="3">Por secretion system C-terminal sorting domain-containing protein</fullName>
    </submittedName>
</protein>
<dbReference type="RefSeq" id="WP_079685985.1">
    <property type="nucleotide sequence ID" value="NZ_FUZU01000001.1"/>
</dbReference>
<evidence type="ECO:0000313" key="4">
    <source>
        <dbReference type="Proteomes" id="UP000190961"/>
    </source>
</evidence>
<dbReference type="STRING" id="688867.SAMN05660236_1449"/>
<dbReference type="Proteomes" id="UP000190961">
    <property type="component" value="Unassembled WGS sequence"/>
</dbReference>
<feature type="chain" id="PRO_5012346248" evidence="1">
    <location>
        <begin position="20"/>
        <end position="470"/>
    </location>
</feature>
<dbReference type="AlphaFoldDB" id="A0A1T5JSX6"/>
<gene>
    <name evidence="3" type="ORF">SAMN05660236_1449</name>
</gene>
<dbReference type="InterPro" id="IPR026444">
    <property type="entry name" value="Secre_tail"/>
</dbReference>
<evidence type="ECO:0000259" key="2">
    <source>
        <dbReference type="Pfam" id="PF18962"/>
    </source>
</evidence>
<dbReference type="Pfam" id="PF18962">
    <property type="entry name" value="Por_Secre_tail"/>
    <property type="match status" value="1"/>
</dbReference>
<name>A0A1T5JSX6_9BACT</name>
<reference evidence="3 4" key="1">
    <citation type="submission" date="2017-02" db="EMBL/GenBank/DDBJ databases">
        <authorList>
            <person name="Peterson S.W."/>
        </authorList>
    </citation>
    <scope>NUCLEOTIDE SEQUENCE [LARGE SCALE GENOMIC DNA]</scope>
    <source>
        <strain evidence="3 4">DSM 25262</strain>
    </source>
</reference>
<feature type="signal peptide" evidence="1">
    <location>
        <begin position="1"/>
        <end position="19"/>
    </location>
</feature>
<evidence type="ECO:0000256" key="1">
    <source>
        <dbReference type="SAM" id="SignalP"/>
    </source>
</evidence>
<dbReference type="EMBL" id="FUZU01000001">
    <property type="protein sequence ID" value="SKC54464.1"/>
    <property type="molecule type" value="Genomic_DNA"/>
</dbReference>
<evidence type="ECO:0000313" key="3">
    <source>
        <dbReference type="EMBL" id="SKC54464.1"/>
    </source>
</evidence>
<keyword evidence="4" id="KW-1185">Reference proteome</keyword>
<dbReference type="OrthoDB" id="1490051at2"/>
<sequence length="470" mass="50665">MKKLAVYSVLLLNFFFVHAQDQFTNSGSIHVFSTSSITFFGNFVNNGVFTDDGGVTFKGSASQAISGTSITTFYNLTGNNAAGVTMQQNAIVENALILTSGPLHLSSTTLTISNSASTAVSRTSGYIVSEQVNNSSKLRWNIGANTSAHVFPFGTASGVYIPLTLTNTAGDIGNVTISTYTTAANNTPYPTTPVAVTDMNRNGADNSANVVDRFWQIDKDGVSGTATVRFEVSAAEAGTITQLRAQRWNSATNVWEAPIAGQTSTATSATVSGVTSFSPWTLSGNNAPLPVELLTFTAKVNEDDNVDLYWETASEINNDYFAILRSEDGNTFSEIARIDGAGNSQSIVKYRHVDTDPLVGRSYYRLKQTDFDGVYKLSDIRTVEVDGKLKLIASPNPVTDNAFTLDFHTRLESLTFISLYDRTGKIIYSHIVQPGVSKHEVNLSANPTTGVYLLRAVNGQATFQQTVMIE</sequence>
<feature type="domain" description="Secretion system C-terminal sorting" evidence="2">
    <location>
        <begin position="395"/>
        <end position="469"/>
    </location>
</feature>
<proteinExistence type="predicted"/>
<dbReference type="NCBIfam" id="TIGR04183">
    <property type="entry name" value="Por_Secre_tail"/>
    <property type="match status" value="1"/>
</dbReference>